<keyword evidence="4" id="KW-1185">Reference proteome</keyword>
<sequence>MNQASKRGTITIHSSYMSLQDMISERGDDYHSVSHLDSFDCSNKFLEFDKIRDYNKMYRVKSPLRLVPVGPGDRSCHWRPDALFIYKDAIVAGLMSFSRVSDGSPNDIILTDEEAHAYAELTKDNYATLAWELLDEFLLKSLGLSSVTDKAAAFINKSNEPVEGETARMKRARLGGKDPQGAFDGPAFLRPHEDSVEEVEALPSSKASVWRPNWGIRKKDTVVGVSKHAAKWSYHSLTPCDYKDFVTNSTIEGVEHAGSQAMTATNANFQGALFQAKAWRSSSEANQGKFEKSQEEVGSLKATLARRENELADSQAELVELRKSKDDFIDEYLDSQEYKDLIGKHDELIFPVQFTKGWDGALADVLEKIPGSLSLSDFPSPYAPTPLERALAGEDDMDEDDWILDPGHSSPLGQTAGIDSAATHSGSSSSSEEEEADTGDKGGDA</sequence>
<protein>
    <submittedName>
        <fullName evidence="3">Uncharacterized protein</fullName>
    </submittedName>
</protein>
<evidence type="ECO:0000256" key="1">
    <source>
        <dbReference type="SAM" id="Coils"/>
    </source>
</evidence>
<accession>A0AAD8H3V5</accession>
<reference evidence="3" key="2">
    <citation type="submission" date="2023-05" db="EMBL/GenBank/DDBJ databases">
        <authorList>
            <person name="Schelkunov M.I."/>
        </authorList>
    </citation>
    <scope>NUCLEOTIDE SEQUENCE</scope>
    <source>
        <strain evidence="3">Hsosn_3</strain>
        <tissue evidence="3">Leaf</tissue>
    </source>
</reference>
<dbReference type="Proteomes" id="UP001237642">
    <property type="component" value="Unassembled WGS sequence"/>
</dbReference>
<proteinExistence type="predicted"/>
<reference evidence="3" key="1">
    <citation type="submission" date="2023-02" db="EMBL/GenBank/DDBJ databases">
        <title>Genome of toxic invasive species Heracleum sosnowskyi carries increased number of genes despite the absence of recent whole-genome duplications.</title>
        <authorList>
            <person name="Schelkunov M."/>
            <person name="Shtratnikova V."/>
            <person name="Makarenko M."/>
            <person name="Klepikova A."/>
            <person name="Omelchenko D."/>
            <person name="Novikova G."/>
            <person name="Obukhova E."/>
            <person name="Bogdanov V."/>
            <person name="Penin A."/>
            <person name="Logacheva M."/>
        </authorList>
    </citation>
    <scope>NUCLEOTIDE SEQUENCE</scope>
    <source>
        <strain evidence="3">Hsosn_3</strain>
        <tissue evidence="3">Leaf</tissue>
    </source>
</reference>
<keyword evidence="1" id="KW-0175">Coiled coil</keyword>
<evidence type="ECO:0000313" key="3">
    <source>
        <dbReference type="EMBL" id="KAK1359964.1"/>
    </source>
</evidence>
<feature type="region of interest" description="Disordered" evidence="2">
    <location>
        <begin position="393"/>
        <end position="445"/>
    </location>
</feature>
<gene>
    <name evidence="3" type="ORF">POM88_044438</name>
</gene>
<feature type="coiled-coil region" evidence="1">
    <location>
        <begin position="290"/>
        <end position="331"/>
    </location>
</feature>
<dbReference type="EMBL" id="JAUIZM010000010">
    <property type="protein sequence ID" value="KAK1359964.1"/>
    <property type="molecule type" value="Genomic_DNA"/>
</dbReference>
<organism evidence="3 4">
    <name type="scientific">Heracleum sosnowskyi</name>
    <dbReference type="NCBI Taxonomy" id="360622"/>
    <lineage>
        <taxon>Eukaryota</taxon>
        <taxon>Viridiplantae</taxon>
        <taxon>Streptophyta</taxon>
        <taxon>Embryophyta</taxon>
        <taxon>Tracheophyta</taxon>
        <taxon>Spermatophyta</taxon>
        <taxon>Magnoliopsida</taxon>
        <taxon>eudicotyledons</taxon>
        <taxon>Gunneridae</taxon>
        <taxon>Pentapetalae</taxon>
        <taxon>asterids</taxon>
        <taxon>campanulids</taxon>
        <taxon>Apiales</taxon>
        <taxon>Apiaceae</taxon>
        <taxon>Apioideae</taxon>
        <taxon>apioid superclade</taxon>
        <taxon>Tordylieae</taxon>
        <taxon>Tordyliinae</taxon>
        <taxon>Heracleum</taxon>
    </lineage>
</organism>
<dbReference type="AlphaFoldDB" id="A0AAD8H3V5"/>
<evidence type="ECO:0000313" key="4">
    <source>
        <dbReference type="Proteomes" id="UP001237642"/>
    </source>
</evidence>
<feature type="compositionally biased region" description="Acidic residues" evidence="2">
    <location>
        <begin position="393"/>
        <end position="403"/>
    </location>
</feature>
<evidence type="ECO:0000256" key="2">
    <source>
        <dbReference type="SAM" id="MobiDB-lite"/>
    </source>
</evidence>
<comment type="caution">
    <text evidence="3">The sequence shown here is derived from an EMBL/GenBank/DDBJ whole genome shotgun (WGS) entry which is preliminary data.</text>
</comment>
<name>A0AAD8H3V5_9APIA</name>